<comment type="cofactor">
    <cofactor evidence="13 14">
        <name>[4Fe-4S] cluster</name>
        <dbReference type="ChEBI" id="CHEBI:49883"/>
    </cofactor>
    <text evidence="13 14">Binds 1 [4Fe-4S] cluster. The cluster is coordinated with 3 cysteines and an exchangeable S-adenosyl-L-methionine.</text>
</comment>
<evidence type="ECO:0000256" key="8">
    <source>
        <dbReference type="ARBA" id="ARBA00022723"/>
    </source>
</evidence>
<dbReference type="InterPro" id="IPR007197">
    <property type="entry name" value="rSAM"/>
</dbReference>
<proteinExistence type="inferred from homology"/>
<evidence type="ECO:0000256" key="2">
    <source>
        <dbReference type="ARBA" id="ARBA00010765"/>
    </source>
</evidence>
<comment type="subunit">
    <text evidence="13">Homodimer.</text>
</comment>
<evidence type="ECO:0000313" key="16">
    <source>
        <dbReference type="EMBL" id="ACV68336.1"/>
    </source>
</evidence>
<dbReference type="SMART" id="SM00876">
    <property type="entry name" value="BATS"/>
    <property type="match status" value="1"/>
</dbReference>
<accession>C8X213</accession>
<dbReference type="STRING" id="485915.Dret_1048"/>
<dbReference type="GO" id="GO:0051539">
    <property type="term" value="F:4 iron, 4 sulfur cluster binding"/>
    <property type="evidence" value="ECO:0007669"/>
    <property type="project" value="UniProtKB-KW"/>
</dbReference>
<comment type="caution">
    <text evidence="13">Lacks conserved residue(s) required for the propagation of feature annotation.</text>
</comment>
<dbReference type="EMBL" id="CP001734">
    <property type="protein sequence ID" value="ACV68336.1"/>
    <property type="molecule type" value="Genomic_DNA"/>
</dbReference>
<evidence type="ECO:0000256" key="14">
    <source>
        <dbReference type="PIRSR" id="PIRSR001619-1"/>
    </source>
</evidence>
<keyword evidence="5 13" id="KW-0808">Transferase</keyword>
<dbReference type="EC" id="2.8.1.6" evidence="3 13"/>
<organism evidence="16 17">
    <name type="scientific">Desulfohalobium retbaense (strain ATCC 49708 / DSM 5692 / JCM 16813 / HR100)</name>
    <dbReference type="NCBI Taxonomy" id="485915"/>
    <lineage>
        <taxon>Bacteria</taxon>
        <taxon>Pseudomonadati</taxon>
        <taxon>Thermodesulfobacteriota</taxon>
        <taxon>Desulfovibrionia</taxon>
        <taxon>Desulfovibrionales</taxon>
        <taxon>Desulfohalobiaceae</taxon>
        <taxon>Desulfohalobium</taxon>
    </lineage>
</organism>
<evidence type="ECO:0000256" key="5">
    <source>
        <dbReference type="ARBA" id="ARBA00022679"/>
    </source>
</evidence>
<feature type="binding site" evidence="13 14">
    <location>
        <position position="67"/>
    </location>
    <ligand>
        <name>[4Fe-4S] cluster</name>
        <dbReference type="ChEBI" id="CHEBI:49883"/>
        <note>4Fe-4S-S-AdoMet</note>
    </ligand>
</feature>
<dbReference type="PANTHER" id="PTHR22976">
    <property type="entry name" value="BIOTIN SYNTHASE"/>
    <property type="match status" value="1"/>
</dbReference>
<dbReference type="HAMAP" id="MF_01694">
    <property type="entry name" value="BioB"/>
    <property type="match status" value="1"/>
</dbReference>
<dbReference type="GO" id="GO:0009102">
    <property type="term" value="P:biotin biosynthetic process"/>
    <property type="evidence" value="ECO:0007669"/>
    <property type="project" value="UniProtKB-UniRule"/>
</dbReference>
<dbReference type="SFLD" id="SFLDG01060">
    <property type="entry name" value="BATS_domain_containing"/>
    <property type="match status" value="1"/>
</dbReference>
<dbReference type="KEGG" id="drt:Dret_1048"/>
<evidence type="ECO:0000256" key="13">
    <source>
        <dbReference type="HAMAP-Rule" id="MF_01694"/>
    </source>
</evidence>
<dbReference type="InterPro" id="IPR024177">
    <property type="entry name" value="Biotin_synthase"/>
</dbReference>
<dbReference type="Pfam" id="PF04055">
    <property type="entry name" value="Radical_SAM"/>
    <property type="match status" value="1"/>
</dbReference>
<keyword evidence="17" id="KW-1185">Reference proteome</keyword>
<sequence length="320" mass="34263">MVFKWAERIADGEPLEQWEWERLVAWPKEAVWDLLPGAGLLRQNFCGTAIHLCTISNAKSGGCTENCGFCSQSQSASGPVPIYPLISPEEIVSVGEYAAAGGVHRFSAVTAGRGLPVSEVEAVAAGLGALRHSGIERCASLGIVSEKALSVLRAAGVSRYHHNLETARSYFPQVCTSHSYDERVQTIQRAQAAGFSICSGGIFGCGESDAHVLELGRELASLDASAVPINFFVPIEGTALASRHSLTPLRCLKIIALLRLLLPDKELIVCGGREHNLRELHPFIFQAGASGIMTGNYLTTSGRTLPQDLELLADLGLTVR</sequence>
<comment type="similarity">
    <text evidence="2 13">Belongs to the radical SAM superfamily. Biotin synthase family.</text>
</comment>
<feature type="binding site" evidence="13 14">
    <location>
        <position position="107"/>
    </location>
    <ligand>
        <name>[2Fe-2S] cluster</name>
        <dbReference type="ChEBI" id="CHEBI:190135"/>
    </ligand>
</feature>
<dbReference type="CDD" id="cd01335">
    <property type="entry name" value="Radical_SAM"/>
    <property type="match status" value="1"/>
</dbReference>
<evidence type="ECO:0000313" key="17">
    <source>
        <dbReference type="Proteomes" id="UP000001052"/>
    </source>
</evidence>
<dbReference type="AlphaFoldDB" id="C8X213"/>
<evidence type="ECO:0000256" key="3">
    <source>
        <dbReference type="ARBA" id="ARBA00012236"/>
    </source>
</evidence>
<evidence type="ECO:0000256" key="10">
    <source>
        <dbReference type="ARBA" id="ARBA00023004"/>
    </source>
</evidence>
<evidence type="ECO:0000256" key="4">
    <source>
        <dbReference type="ARBA" id="ARBA00022485"/>
    </source>
</evidence>
<keyword evidence="11 13" id="KW-0411">Iron-sulfur</keyword>
<dbReference type="SFLD" id="SFLDS00029">
    <property type="entry name" value="Radical_SAM"/>
    <property type="match status" value="1"/>
</dbReference>
<dbReference type="Gene3D" id="3.20.20.70">
    <property type="entry name" value="Aldolase class I"/>
    <property type="match status" value="1"/>
</dbReference>
<evidence type="ECO:0000256" key="11">
    <source>
        <dbReference type="ARBA" id="ARBA00023014"/>
    </source>
</evidence>
<dbReference type="eggNOG" id="COG0502">
    <property type="taxonomic scope" value="Bacteria"/>
</dbReference>
<dbReference type="NCBIfam" id="TIGR00433">
    <property type="entry name" value="bioB"/>
    <property type="match status" value="1"/>
</dbReference>
<evidence type="ECO:0000256" key="6">
    <source>
        <dbReference type="ARBA" id="ARBA00022691"/>
    </source>
</evidence>
<comment type="cofactor">
    <cofactor evidence="14">
        <name>[2Fe-2S] cluster</name>
        <dbReference type="ChEBI" id="CHEBI:190135"/>
    </cofactor>
    <text evidence="14">Binds 1 [2Fe-2S] cluster. The cluster is coordinated with 3 cysteines and 1 arginine.</text>
</comment>
<dbReference type="GO" id="GO:0051537">
    <property type="term" value="F:2 iron, 2 sulfur cluster binding"/>
    <property type="evidence" value="ECO:0007669"/>
    <property type="project" value="UniProtKB-KW"/>
</dbReference>
<feature type="binding site" evidence="13 14">
    <location>
        <position position="198"/>
    </location>
    <ligand>
        <name>[2Fe-2S] cluster</name>
        <dbReference type="ChEBI" id="CHEBI:190135"/>
    </ligand>
</feature>
<dbReference type="SUPFAM" id="SSF102114">
    <property type="entry name" value="Radical SAM enzymes"/>
    <property type="match status" value="1"/>
</dbReference>
<evidence type="ECO:0000256" key="7">
    <source>
        <dbReference type="ARBA" id="ARBA00022714"/>
    </source>
</evidence>
<feature type="binding site" evidence="13 14">
    <location>
        <position position="70"/>
    </location>
    <ligand>
        <name>[4Fe-4S] cluster</name>
        <dbReference type="ChEBI" id="CHEBI:49883"/>
        <note>4Fe-4S-S-AdoMet</note>
    </ligand>
</feature>
<keyword evidence="9 13" id="KW-0093">Biotin biosynthesis</keyword>
<evidence type="ECO:0000259" key="15">
    <source>
        <dbReference type="PROSITE" id="PS51918"/>
    </source>
</evidence>
<dbReference type="Pfam" id="PF06968">
    <property type="entry name" value="BATS"/>
    <property type="match status" value="1"/>
</dbReference>
<reference evidence="17" key="1">
    <citation type="submission" date="2009-09" db="EMBL/GenBank/DDBJ databases">
        <title>The complete chromosome of Desulfohalobium retbaense DSM 5692.</title>
        <authorList>
            <consortium name="US DOE Joint Genome Institute (JGI-PGF)"/>
            <person name="Lucas S."/>
            <person name="Copeland A."/>
            <person name="Lapidus A."/>
            <person name="Glavina del Rio T."/>
            <person name="Dalin E."/>
            <person name="Tice H."/>
            <person name="Bruce D."/>
            <person name="Goodwin L."/>
            <person name="Pitluck S."/>
            <person name="Kyrpides N."/>
            <person name="Mavromatis K."/>
            <person name="Ivanova N."/>
            <person name="Mikhailova N."/>
            <person name="Munk A.C."/>
            <person name="Brettin T."/>
            <person name="Detter J.C."/>
            <person name="Han C."/>
            <person name="Tapia R."/>
            <person name="Larimer F."/>
            <person name="Land M."/>
            <person name="Hauser L."/>
            <person name="Markowitz V."/>
            <person name="Cheng J.-F."/>
            <person name="Hugenholtz P."/>
            <person name="Woyke T."/>
            <person name="Wu D."/>
            <person name="Spring S."/>
            <person name="Klenk H.-P."/>
            <person name="Eisen J.A."/>
        </authorList>
    </citation>
    <scope>NUCLEOTIDE SEQUENCE [LARGE SCALE GENOMIC DNA]</scope>
    <source>
        <strain evidence="17">DSM 5692</strain>
    </source>
</reference>
<dbReference type="PANTHER" id="PTHR22976:SF2">
    <property type="entry name" value="BIOTIN SYNTHASE, MITOCHONDRIAL"/>
    <property type="match status" value="1"/>
</dbReference>
<dbReference type="PROSITE" id="PS51918">
    <property type="entry name" value="RADICAL_SAM"/>
    <property type="match status" value="1"/>
</dbReference>
<evidence type="ECO:0000256" key="12">
    <source>
        <dbReference type="ARBA" id="ARBA00051157"/>
    </source>
</evidence>
<comment type="pathway">
    <text evidence="1 13">Cofactor biosynthesis; biotin biosynthesis; biotin from 7,8-diaminononanoate: step 2/2.</text>
</comment>
<dbReference type="InterPro" id="IPR002684">
    <property type="entry name" value="Biotin_synth/BioAB"/>
</dbReference>
<keyword evidence="4 13" id="KW-0004">4Fe-4S</keyword>
<dbReference type="InterPro" id="IPR010722">
    <property type="entry name" value="BATS_dom"/>
</dbReference>
<keyword evidence="8 13" id="KW-0479">Metal-binding</keyword>
<comment type="cofactor">
    <cofactor evidence="13">
        <name>[2Fe-2S] cluster</name>
        <dbReference type="ChEBI" id="CHEBI:190135"/>
    </cofactor>
    <text evidence="13">Binds 1 [2Fe-2S] cluster. The cluster is coordinated with 3 cysteines and 1 arginine.</text>
</comment>
<dbReference type="GO" id="GO:0004076">
    <property type="term" value="F:biotin synthase activity"/>
    <property type="evidence" value="ECO:0007669"/>
    <property type="project" value="UniProtKB-UniRule"/>
</dbReference>
<dbReference type="InterPro" id="IPR013785">
    <property type="entry name" value="Aldolase_TIM"/>
</dbReference>
<keyword evidence="10 13" id="KW-0408">Iron</keyword>
<keyword evidence="7 13" id="KW-0001">2Fe-2S</keyword>
<keyword evidence="6 13" id="KW-0949">S-adenosyl-L-methionine</keyword>
<dbReference type="SMART" id="SM00729">
    <property type="entry name" value="Elp3"/>
    <property type="match status" value="1"/>
</dbReference>
<name>C8X213_DESRD</name>
<comment type="catalytic activity">
    <reaction evidence="12 13">
        <text>(4R,5S)-dethiobiotin + (sulfur carrier)-SH + 2 reduced [2Fe-2S]-[ferredoxin] + 2 S-adenosyl-L-methionine = (sulfur carrier)-H + biotin + 2 5'-deoxyadenosine + 2 L-methionine + 2 oxidized [2Fe-2S]-[ferredoxin]</text>
        <dbReference type="Rhea" id="RHEA:22060"/>
        <dbReference type="Rhea" id="RHEA-COMP:10000"/>
        <dbReference type="Rhea" id="RHEA-COMP:10001"/>
        <dbReference type="Rhea" id="RHEA-COMP:14737"/>
        <dbReference type="Rhea" id="RHEA-COMP:14739"/>
        <dbReference type="ChEBI" id="CHEBI:17319"/>
        <dbReference type="ChEBI" id="CHEBI:29917"/>
        <dbReference type="ChEBI" id="CHEBI:33737"/>
        <dbReference type="ChEBI" id="CHEBI:33738"/>
        <dbReference type="ChEBI" id="CHEBI:57586"/>
        <dbReference type="ChEBI" id="CHEBI:57844"/>
        <dbReference type="ChEBI" id="CHEBI:59789"/>
        <dbReference type="ChEBI" id="CHEBI:64428"/>
        <dbReference type="ChEBI" id="CHEBI:149473"/>
        <dbReference type="EC" id="2.8.1.6"/>
    </reaction>
</comment>
<dbReference type="Proteomes" id="UP000001052">
    <property type="component" value="Chromosome"/>
</dbReference>
<feature type="domain" description="Radical SAM core" evidence="15">
    <location>
        <begin position="45"/>
        <end position="273"/>
    </location>
</feature>
<evidence type="ECO:0000256" key="9">
    <source>
        <dbReference type="ARBA" id="ARBA00022756"/>
    </source>
</evidence>
<dbReference type="HOGENOM" id="CLU_033172_2_1_7"/>
<reference evidence="16 17" key="2">
    <citation type="journal article" date="2010" name="Stand. Genomic Sci.">
        <title>Complete genome sequence of Desulfohalobium retbaense type strain (HR(100)).</title>
        <authorList>
            <person name="Spring S."/>
            <person name="Nolan M."/>
            <person name="Lapidus A."/>
            <person name="Glavina Del Rio T."/>
            <person name="Copeland A."/>
            <person name="Tice H."/>
            <person name="Cheng J.F."/>
            <person name="Lucas S."/>
            <person name="Land M."/>
            <person name="Chen F."/>
            <person name="Bruce D."/>
            <person name="Goodwin L."/>
            <person name="Pitluck S."/>
            <person name="Ivanova N."/>
            <person name="Mavromatis K."/>
            <person name="Mikhailova N."/>
            <person name="Pati A."/>
            <person name="Chen A."/>
            <person name="Palaniappan K."/>
            <person name="Hauser L."/>
            <person name="Chang Y.J."/>
            <person name="Jeffries C.D."/>
            <person name="Munk C."/>
            <person name="Kiss H."/>
            <person name="Chain P."/>
            <person name="Han C."/>
            <person name="Brettin T."/>
            <person name="Detter J.C."/>
            <person name="Schuler E."/>
            <person name="Goker M."/>
            <person name="Rohde M."/>
            <person name="Bristow J."/>
            <person name="Eisen J.A."/>
            <person name="Markowitz V."/>
            <person name="Hugenholtz P."/>
            <person name="Kyrpides N.C."/>
            <person name="Klenk H.P."/>
        </authorList>
    </citation>
    <scope>NUCLEOTIDE SEQUENCE [LARGE SCALE GENOMIC DNA]</scope>
    <source>
        <strain evidence="16 17">DSM 5692</strain>
    </source>
</reference>
<dbReference type="GO" id="GO:0005506">
    <property type="term" value="F:iron ion binding"/>
    <property type="evidence" value="ECO:0007669"/>
    <property type="project" value="UniProtKB-UniRule"/>
</dbReference>
<gene>
    <name evidence="13" type="primary">bioB</name>
    <name evidence="16" type="ordered locus">Dret_1048</name>
</gene>
<feature type="binding site" evidence="13 14">
    <location>
        <position position="138"/>
    </location>
    <ligand>
        <name>[2Fe-2S] cluster</name>
        <dbReference type="ChEBI" id="CHEBI:190135"/>
    </ligand>
</feature>
<comment type="function">
    <text evidence="13">Catalyzes the conversion of dethiobiotin (DTB) to biotin by the insertion of a sulfur atom into dethiobiotin via a radical-based mechanism.</text>
</comment>
<dbReference type="InterPro" id="IPR006638">
    <property type="entry name" value="Elp3/MiaA/NifB-like_rSAM"/>
</dbReference>
<dbReference type="PIRSF" id="PIRSF001619">
    <property type="entry name" value="Biotin_synth"/>
    <property type="match status" value="1"/>
</dbReference>
<protein>
    <recommendedName>
        <fullName evidence="3 13">Biotin synthase</fullName>
        <ecNumber evidence="3 13">2.8.1.6</ecNumber>
    </recommendedName>
</protein>
<evidence type="ECO:0000256" key="1">
    <source>
        <dbReference type="ARBA" id="ARBA00004942"/>
    </source>
</evidence>
<dbReference type="SFLD" id="SFLDG01278">
    <property type="entry name" value="biotin_synthase_like"/>
    <property type="match status" value="1"/>
</dbReference>
<dbReference type="InterPro" id="IPR058240">
    <property type="entry name" value="rSAM_sf"/>
</dbReference>
<feature type="binding site" evidence="13 14">
    <location>
        <position position="63"/>
    </location>
    <ligand>
        <name>[4Fe-4S] cluster</name>
        <dbReference type="ChEBI" id="CHEBI:49883"/>
        <note>4Fe-4S-S-AdoMet</note>
    </ligand>
</feature>
<dbReference type="UniPathway" id="UPA00078">
    <property type="reaction ID" value="UER00162"/>
</dbReference>